<evidence type="ECO:0000256" key="7">
    <source>
        <dbReference type="ARBA" id="ARBA00022692"/>
    </source>
</evidence>
<keyword evidence="8 10" id="KW-1133">Transmembrane helix</keyword>
<evidence type="ECO:0000256" key="4">
    <source>
        <dbReference type="ARBA" id="ARBA00022448"/>
    </source>
</evidence>
<gene>
    <name evidence="13" type="primary">modB</name>
    <name evidence="13" type="ORF">SULYE_0165</name>
</gene>
<dbReference type="GO" id="GO:0005886">
    <property type="term" value="C:plasma membrane"/>
    <property type="evidence" value="ECO:0007669"/>
    <property type="project" value="UniProtKB-SubCell"/>
</dbReference>
<comment type="caution">
    <text evidence="11">Lacks conserved residue(s) required for the propagation of feature annotation.</text>
</comment>
<evidence type="ECO:0000256" key="9">
    <source>
        <dbReference type="ARBA" id="ARBA00023136"/>
    </source>
</evidence>
<feature type="transmembrane region" description="Helical" evidence="10">
    <location>
        <begin position="94"/>
        <end position="116"/>
    </location>
</feature>
<dbReference type="CDD" id="cd06261">
    <property type="entry name" value="TM_PBP2"/>
    <property type="match status" value="1"/>
</dbReference>
<feature type="domain" description="ABC transmembrane type-1" evidence="12">
    <location>
        <begin position="15"/>
        <end position="219"/>
    </location>
</feature>
<evidence type="ECO:0000313" key="14">
    <source>
        <dbReference type="Proteomes" id="UP000005540"/>
    </source>
</evidence>
<evidence type="ECO:0000256" key="1">
    <source>
        <dbReference type="ARBA" id="ARBA00002949"/>
    </source>
</evidence>
<reference evidence="13 14" key="1">
    <citation type="submission" date="2009-04" db="EMBL/GenBank/DDBJ databases">
        <authorList>
            <person name="Reysenbach A.-L."/>
            <person name="Heidelberg J.F."/>
            <person name="Nelson W.C."/>
        </authorList>
    </citation>
    <scope>NUCLEOTIDE SEQUENCE [LARGE SCALE GENOMIC DNA]</scope>
    <source>
        <strain evidence="13 14">SS-5</strain>
    </source>
</reference>
<keyword evidence="4 10" id="KW-0813">Transport</keyword>
<sequence>MDFLEIIKQIDFEPFYLTFKLASLTTIILFIIGIPVAYFIAYSKSKFKSFFEAVIALPLVLPPSVLGFYLLLILSRNGFLGSFWEKYFGHQLAFHFEGILIASVIFSFPFMVHPLVSGFKSIDKSLIEASYTLGKSKLKTLFRVILPNIKPSILSGITLSFAHTVGEFGVVLMVGGSIDGETKVVSIAIYDAVEKLDYTSAHIYSAILFGFSFFILLLVYMFNGSNKKLNMRRDT</sequence>
<feature type="transmembrane region" description="Helical" evidence="10">
    <location>
        <begin position="21"/>
        <end position="41"/>
    </location>
</feature>
<feature type="transmembrane region" description="Helical" evidence="10">
    <location>
        <begin position="53"/>
        <end position="74"/>
    </location>
</feature>
<dbReference type="InterPro" id="IPR011867">
    <property type="entry name" value="ModB_ABC"/>
</dbReference>
<dbReference type="Proteomes" id="UP000005540">
    <property type="component" value="Unassembled WGS sequence"/>
</dbReference>
<dbReference type="GO" id="GO:0015098">
    <property type="term" value="F:molybdate ion transmembrane transporter activity"/>
    <property type="evidence" value="ECO:0007669"/>
    <property type="project" value="UniProtKB-UniRule"/>
</dbReference>
<keyword evidence="14" id="KW-1185">Reference proteome</keyword>
<evidence type="ECO:0000256" key="3">
    <source>
        <dbReference type="ARBA" id="ARBA00007069"/>
    </source>
</evidence>
<keyword evidence="6 11" id="KW-0500">Molybdenum</keyword>
<evidence type="ECO:0000256" key="8">
    <source>
        <dbReference type="ARBA" id="ARBA00022989"/>
    </source>
</evidence>
<keyword evidence="9 10" id="KW-0472">Membrane</keyword>
<dbReference type="PANTHER" id="PTHR30183:SF8">
    <property type="entry name" value="MOLYBDENUM TRANSPORT SYSTEM PERMEASE"/>
    <property type="match status" value="1"/>
</dbReference>
<proteinExistence type="inferred from homology"/>
<keyword evidence="7 10" id="KW-0812">Transmembrane</keyword>
<dbReference type="SUPFAM" id="SSF161098">
    <property type="entry name" value="MetI-like"/>
    <property type="match status" value="1"/>
</dbReference>
<evidence type="ECO:0000256" key="5">
    <source>
        <dbReference type="ARBA" id="ARBA00022475"/>
    </source>
</evidence>
<name>C4FHY6_9AQUI</name>
<dbReference type="Pfam" id="PF00528">
    <property type="entry name" value="BPD_transp_1"/>
    <property type="match status" value="1"/>
</dbReference>
<dbReference type="PANTHER" id="PTHR30183">
    <property type="entry name" value="MOLYBDENUM TRANSPORT SYSTEM PERMEASE PROTEIN MODB"/>
    <property type="match status" value="1"/>
</dbReference>
<evidence type="ECO:0000313" key="13">
    <source>
        <dbReference type="EMBL" id="EEP61324.1"/>
    </source>
</evidence>
<dbReference type="Gene3D" id="1.10.3720.10">
    <property type="entry name" value="MetI-like"/>
    <property type="match status" value="1"/>
</dbReference>
<dbReference type="NCBIfam" id="TIGR02141">
    <property type="entry name" value="modB_ABC"/>
    <property type="match status" value="1"/>
</dbReference>
<comment type="caution">
    <text evidence="13">The sequence shown here is derived from an EMBL/GenBank/DDBJ whole genome shotgun (WGS) entry which is preliminary data.</text>
</comment>
<comment type="function">
    <text evidence="1 11">Part of the binding-protein-dependent transport system for molybdenum; probably responsible for the translocation of the substrate across the membrane.</text>
</comment>
<comment type="similarity">
    <text evidence="3 11">Belongs to the binding-protein-dependent transport system permease family. CysTW subfamily.</text>
</comment>
<evidence type="ECO:0000259" key="12">
    <source>
        <dbReference type="PROSITE" id="PS50928"/>
    </source>
</evidence>
<evidence type="ECO:0000256" key="6">
    <source>
        <dbReference type="ARBA" id="ARBA00022505"/>
    </source>
</evidence>
<evidence type="ECO:0000256" key="11">
    <source>
        <dbReference type="RuleBase" id="RU365097"/>
    </source>
</evidence>
<dbReference type="InterPro" id="IPR000515">
    <property type="entry name" value="MetI-like"/>
</dbReference>
<protein>
    <recommendedName>
        <fullName evidence="11">Molybdenum transport system permease</fullName>
    </recommendedName>
</protein>
<dbReference type="RefSeq" id="WP_007545588.1">
    <property type="nucleotide sequence ID" value="NZ_ABZS01000009.1"/>
</dbReference>
<comment type="subcellular location">
    <subcellularLocation>
        <location evidence="2 10">Cell membrane</location>
        <topology evidence="2 10">Multi-pass membrane protein</topology>
    </subcellularLocation>
</comment>
<dbReference type="AlphaFoldDB" id="C4FHY6"/>
<feature type="transmembrane region" description="Helical" evidence="10">
    <location>
        <begin position="203"/>
        <end position="223"/>
    </location>
</feature>
<dbReference type="PROSITE" id="PS50928">
    <property type="entry name" value="ABC_TM1"/>
    <property type="match status" value="1"/>
</dbReference>
<dbReference type="EMBL" id="ABZS01000009">
    <property type="protein sequence ID" value="EEP61324.1"/>
    <property type="molecule type" value="Genomic_DNA"/>
</dbReference>
<keyword evidence="5 11" id="KW-1003">Cell membrane</keyword>
<evidence type="ECO:0000256" key="10">
    <source>
        <dbReference type="RuleBase" id="RU363032"/>
    </source>
</evidence>
<dbReference type="InterPro" id="IPR035906">
    <property type="entry name" value="MetI-like_sf"/>
</dbReference>
<evidence type="ECO:0000256" key="2">
    <source>
        <dbReference type="ARBA" id="ARBA00004651"/>
    </source>
</evidence>
<organism evidence="13 14">
    <name type="scientific">Sulfurihydrogenibium yellowstonense SS-5</name>
    <dbReference type="NCBI Taxonomy" id="432331"/>
    <lineage>
        <taxon>Bacteria</taxon>
        <taxon>Pseudomonadati</taxon>
        <taxon>Aquificota</taxon>
        <taxon>Aquificia</taxon>
        <taxon>Aquificales</taxon>
        <taxon>Hydrogenothermaceae</taxon>
        <taxon>Sulfurihydrogenibium</taxon>
    </lineage>
</organism>
<accession>C4FHY6</accession>